<keyword evidence="6 9" id="KW-0547">Nucleotide-binding</keyword>
<keyword evidence="9 10" id="KW-0742">SOS response</keyword>
<dbReference type="InterPro" id="IPR003395">
    <property type="entry name" value="RecF/RecN/SMC_N"/>
</dbReference>
<name>A0ABV8QMF5_9BACT</name>
<evidence type="ECO:0000256" key="6">
    <source>
        <dbReference type="ARBA" id="ARBA00022741"/>
    </source>
</evidence>
<dbReference type="InterPro" id="IPR027417">
    <property type="entry name" value="P-loop_NTPase"/>
</dbReference>
<comment type="caution">
    <text evidence="12">The sequence shown here is derived from an EMBL/GenBank/DDBJ whole genome shotgun (WGS) entry which is preliminary data.</text>
</comment>
<dbReference type="Gene3D" id="3.40.50.300">
    <property type="entry name" value="P-loop containing nucleotide triphosphate hydrolases"/>
    <property type="match status" value="1"/>
</dbReference>
<evidence type="ECO:0000256" key="4">
    <source>
        <dbReference type="ARBA" id="ARBA00022490"/>
    </source>
</evidence>
<evidence type="ECO:0000313" key="13">
    <source>
        <dbReference type="Proteomes" id="UP001595907"/>
    </source>
</evidence>
<keyword evidence="13" id="KW-1185">Reference proteome</keyword>
<dbReference type="NCBIfam" id="TIGR00611">
    <property type="entry name" value="recf"/>
    <property type="match status" value="1"/>
</dbReference>
<dbReference type="InterPro" id="IPR001238">
    <property type="entry name" value="DNA-binding_RecF"/>
</dbReference>
<sequence length="360" mass="41385">MLTLKKIAITHFKNYTFNGFNFDENVVGICGLNGKGKTNLLDAIYYCCFTKSYFTSTDALNINFDKDGFRIEAHFYNNDIPQKIICINRGNSKKEFSVNDIPYEKLSQHVGTLPAVIIAPDDVDIIIAGSEGRRRYLDTIICQLDADYLQQLMQYNKVMQQRNSLLKRFAEQGMVDATLLDIINQQLITPAEIVFNKRTLYTQQLIPLITSFYKNIADNDEAISFEYISPLQQNTLANWLQINKTKDAVLQRTNAGIHKDDIHFTLNAQPFKTIASQGQRKSLLFALKLAQYQLLKNDKGYSPLLLLDDVFEKLDEKRMYRLLHWVCKENNGQVFITDTHQQRLEAIFDALDIKGQIIAL</sequence>
<dbReference type="PROSITE" id="PS00618">
    <property type="entry name" value="RECF_2"/>
    <property type="match status" value="1"/>
</dbReference>
<evidence type="ECO:0000256" key="5">
    <source>
        <dbReference type="ARBA" id="ARBA00022705"/>
    </source>
</evidence>
<dbReference type="Pfam" id="PF02463">
    <property type="entry name" value="SMC_N"/>
    <property type="match status" value="1"/>
</dbReference>
<dbReference type="InterPro" id="IPR018078">
    <property type="entry name" value="DNA-binding_RecF_CS"/>
</dbReference>
<keyword evidence="7 9" id="KW-0067">ATP-binding</keyword>
<organism evidence="12 13">
    <name type="scientific">Ferruginibacter yonginensis</name>
    <dbReference type="NCBI Taxonomy" id="1310416"/>
    <lineage>
        <taxon>Bacteria</taxon>
        <taxon>Pseudomonadati</taxon>
        <taxon>Bacteroidota</taxon>
        <taxon>Chitinophagia</taxon>
        <taxon>Chitinophagales</taxon>
        <taxon>Chitinophagaceae</taxon>
        <taxon>Ferruginibacter</taxon>
    </lineage>
</organism>
<feature type="binding site" evidence="9">
    <location>
        <begin position="31"/>
        <end position="38"/>
    </location>
    <ligand>
        <name>ATP</name>
        <dbReference type="ChEBI" id="CHEBI:30616"/>
    </ligand>
</feature>
<evidence type="ECO:0000256" key="9">
    <source>
        <dbReference type="HAMAP-Rule" id="MF_00365"/>
    </source>
</evidence>
<comment type="subcellular location">
    <subcellularLocation>
        <location evidence="1 9 10">Cytoplasm</location>
    </subcellularLocation>
</comment>
<dbReference type="PANTHER" id="PTHR32182">
    <property type="entry name" value="DNA REPLICATION AND REPAIR PROTEIN RECF"/>
    <property type="match status" value="1"/>
</dbReference>
<comment type="similarity">
    <text evidence="2 9 10">Belongs to the RecF family.</text>
</comment>
<proteinExistence type="inferred from homology"/>
<evidence type="ECO:0000256" key="8">
    <source>
        <dbReference type="ARBA" id="ARBA00023125"/>
    </source>
</evidence>
<evidence type="ECO:0000256" key="1">
    <source>
        <dbReference type="ARBA" id="ARBA00004496"/>
    </source>
</evidence>
<keyword evidence="4 9" id="KW-0963">Cytoplasm</keyword>
<feature type="domain" description="RecF/RecN/SMC N-terminal" evidence="11">
    <location>
        <begin position="4"/>
        <end position="345"/>
    </location>
</feature>
<evidence type="ECO:0000256" key="7">
    <source>
        <dbReference type="ARBA" id="ARBA00022840"/>
    </source>
</evidence>
<keyword evidence="5 9" id="KW-0235">DNA replication</keyword>
<dbReference type="InterPro" id="IPR042174">
    <property type="entry name" value="RecF_2"/>
</dbReference>
<evidence type="ECO:0000313" key="12">
    <source>
        <dbReference type="EMBL" id="MFC4261492.1"/>
    </source>
</evidence>
<comment type="function">
    <text evidence="9 10">The RecF protein is involved in DNA metabolism; it is required for DNA replication and normal SOS inducibility. RecF binds preferentially to single-stranded, linear DNA. It also seems to bind ATP.</text>
</comment>
<keyword evidence="9 10" id="KW-0227">DNA damage</keyword>
<accession>A0ABV8QMF5</accession>
<dbReference type="PANTHER" id="PTHR32182:SF0">
    <property type="entry name" value="DNA REPLICATION AND REPAIR PROTEIN RECF"/>
    <property type="match status" value="1"/>
</dbReference>
<keyword evidence="9 10" id="KW-0234">DNA repair</keyword>
<protein>
    <recommendedName>
        <fullName evidence="3 9">DNA replication and repair protein RecF</fullName>
    </recommendedName>
</protein>
<evidence type="ECO:0000259" key="11">
    <source>
        <dbReference type="Pfam" id="PF02463"/>
    </source>
</evidence>
<evidence type="ECO:0000256" key="2">
    <source>
        <dbReference type="ARBA" id="ARBA00008016"/>
    </source>
</evidence>
<gene>
    <name evidence="9 12" type="primary">recF</name>
    <name evidence="12" type="ORF">ACFOWM_01260</name>
</gene>
<keyword evidence="8 9" id="KW-0238">DNA-binding</keyword>
<dbReference type="SUPFAM" id="SSF52540">
    <property type="entry name" value="P-loop containing nucleoside triphosphate hydrolases"/>
    <property type="match status" value="1"/>
</dbReference>
<evidence type="ECO:0000256" key="10">
    <source>
        <dbReference type="RuleBase" id="RU000578"/>
    </source>
</evidence>
<evidence type="ECO:0000256" key="3">
    <source>
        <dbReference type="ARBA" id="ARBA00020170"/>
    </source>
</evidence>
<dbReference type="HAMAP" id="MF_00365">
    <property type="entry name" value="RecF"/>
    <property type="match status" value="1"/>
</dbReference>
<dbReference type="Proteomes" id="UP001595907">
    <property type="component" value="Unassembled WGS sequence"/>
</dbReference>
<dbReference type="RefSeq" id="WP_379705937.1">
    <property type="nucleotide sequence ID" value="NZ_JBHSCZ010000001.1"/>
</dbReference>
<reference evidence="13" key="1">
    <citation type="journal article" date="2019" name="Int. J. Syst. Evol. Microbiol.">
        <title>The Global Catalogue of Microorganisms (GCM) 10K type strain sequencing project: providing services to taxonomists for standard genome sequencing and annotation.</title>
        <authorList>
            <consortium name="The Broad Institute Genomics Platform"/>
            <consortium name="The Broad Institute Genome Sequencing Center for Infectious Disease"/>
            <person name="Wu L."/>
            <person name="Ma J."/>
        </authorList>
    </citation>
    <scope>NUCLEOTIDE SEQUENCE [LARGE SCALE GENOMIC DNA]</scope>
    <source>
        <strain evidence="13">CECT 8289</strain>
    </source>
</reference>
<dbReference type="EMBL" id="JBHSCZ010000001">
    <property type="protein sequence ID" value="MFC4261492.1"/>
    <property type="molecule type" value="Genomic_DNA"/>
</dbReference>
<dbReference type="Gene3D" id="1.20.1050.90">
    <property type="entry name" value="RecF/RecN/SMC, N-terminal domain"/>
    <property type="match status" value="1"/>
</dbReference>